<evidence type="ECO:0000259" key="2">
    <source>
        <dbReference type="Pfam" id="PF00582"/>
    </source>
</evidence>
<dbReference type="PRINTS" id="PR01438">
    <property type="entry name" value="UNVRSLSTRESS"/>
</dbReference>
<dbReference type="Gene3D" id="3.40.50.620">
    <property type="entry name" value="HUPs"/>
    <property type="match status" value="2"/>
</dbReference>
<dbReference type="InterPro" id="IPR006016">
    <property type="entry name" value="UspA"/>
</dbReference>
<comment type="caution">
    <text evidence="3">The sequence shown here is derived from an EMBL/GenBank/DDBJ whole genome shotgun (WGS) entry which is preliminary data.</text>
</comment>
<feature type="domain" description="UspA" evidence="2">
    <location>
        <begin position="4"/>
        <end position="142"/>
    </location>
</feature>
<dbReference type="PANTHER" id="PTHR46268">
    <property type="entry name" value="STRESS RESPONSE PROTEIN NHAX"/>
    <property type="match status" value="1"/>
</dbReference>
<name>A0ABQ4CDW7_9ACTN</name>
<dbReference type="RefSeq" id="WP_203707780.1">
    <property type="nucleotide sequence ID" value="NZ_BAAALU010000043.1"/>
</dbReference>
<keyword evidence="4" id="KW-1185">Reference proteome</keyword>
<dbReference type="EMBL" id="BONC01000083">
    <property type="protein sequence ID" value="GIF60964.1"/>
    <property type="molecule type" value="Genomic_DNA"/>
</dbReference>
<dbReference type="InterPro" id="IPR006015">
    <property type="entry name" value="Universal_stress_UspA"/>
</dbReference>
<comment type="similarity">
    <text evidence="1">Belongs to the universal stress protein A family.</text>
</comment>
<evidence type="ECO:0000313" key="4">
    <source>
        <dbReference type="Proteomes" id="UP000624325"/>
    </source>
</evidence>
<organism evidence="3 4">
    <name type="scientific">Asanoa iriomotensis</name>
    <dbReference type="NCBI Taxonomy" id="234613"/>
    <lineage>
        <taxon>Bacteria</taxon>
        <taxon>Bacillati</taxon>
        <taxon>Actinomycetota</taxon>
        <taxon>Actinomycetes</taxon>
        <taxon>Micromonosporales</taxon>
        <taxon>Micromonosporaceae</taxon>
        <taxon>Asanoa</taxon>
    </lineage>
</organism>
<proteinExistence type="inferred from homology"/>
<dbReference type="PANTHER" id="PTHR46268:SF6">
    <property type="entry name" value="UNIVERSAL STRESS PROTEIN UP12"/>
    <property type="match status" value="1"/>
</dbReference>
<dbReference type="SUPFAM" id="SSF52402">
    <property type="entry name" value="Adenine nucleotide alpha hydrolases-like"/>
    <property type="match status" value="2"/>
</dbReference>
<dbReference type="Proteomes" id="UP000624325">
    <property type="component" value="Unassembled WGS sequence"/>
</dbReference>
<dbReference type="InterPro" id="IPR014729">
    <property type="entry name" value="Rossmann-like_a/b/a_fold"/>
</dbReference>
<evidence type="ECO:0000256" key="1">
    <source>
        <dbReference type="ARBA" id="ARBA00008791"/>
    </source>
</evidence>
<feature type="domain" description="UspA" evidence="2">
    <location>
        <begin position="152"/>
        <end position="279"/>
    </location>
</feature>
<protein>
    <submittedName>
        <fullName evidence="3">Universal stress protein</fullName>
    </submittedName>
</protein>
<sequence length="289" mass="30364">MHARPIVVGYDASPDARAALRWALDEADRESLPVKLVHAFDWYVGPALFAPGPSRWPDTEARADIKAMLEFAADDARRTHPGVAVSTEVMDGPAQVCLRDVSADASTVVLGGRGTGGFAELLIGSTAVAVSTRAHCPVVVVRAGAGEASGDVVVGFDGSPCAHLALRYAFERAAATRAPLRIIQTWQPPPTRYYLETVDHDIRVDLDRLAADGKQQFPEVSVSTELHVGGAAAHLVAASADARLVVVGSRGRGTIGGAFLGSVGQELIHHAHCPVAIVREVPASQVVPV</sequence>
<gene>
    <name evidence="3" type="ORF">Air01nite_70590</name>
</gene>
<dbReference type="Pfam" id="PF00582">
    <property type="entry name" value="Usp"/>
    <property type="match status" value="2"/>
</dbReference>
<accession>A0ABQ4CDW7</accession>
<evidence type="ECO:0000313" key="3">
    <source>
        <dbReference type="EMBL" id="GIF60964.1"/>
    </source>
</evidence>
<reference evidence="3 4" key="1">
    <citation type="submission" date="2021-01" db="EMBL/GenBank/DDBJ databases">
        <title>Whole genome shotgun sequence of Asanoa iriomotensis NBRC 100142.</title>
        <authorList>
            <person name="Komaki H."/>
            <person name="Tamura T."/>
        </authorList>
    </citation>
    <scope>NUCLEOTIDE SEQUENCE [LARGE SCALE GENOMIC DNA]</scope>
    <source>
        <strain evidence="3 4">NBRC 100142</strain>
    </source>
</reference>